<name>A0A1S0TKX7_LOALO</name>
<accession>A0A1S0TKX7</accession>
<dbReference type="InParanoid" id="A0A1S0TKX7"/>
<dbReference type="CTD" id="9950050"/>
<evidence type="ECO:0000313" key="1">
    <source>
        <dbReference type="EMBL" id="EFO15923.1"/>
    </source>
</evidence>
<sequence length="111" mass="12789">MSLLMQLAAVIQRNWLYSRGGNERESGSEDRFYRKMSQQNMQSPKDYVFVFQDFHKYPELFSMKLPVAISENPIGPHFSLFSLKVCKSKLEIQGYNLVSSTRDNTGSSVPE</sequence>
<gene>
    <name evidence="1" type="ORF">LOAG_12586</name>
</gene>
<dbReference type="GeneID" id="9950050"/>
<dbReference type="AlphaFoldDB" id="A0A1S0TKX7"/>
<reference evidence="1" key="1">
    <citation type="submission" date="2012-04" db="EMBL/GenBank/DDBJ databases">
        <title>The Genome Sequence of Loa loa.</title>
        <authorList>
            <consortium name="The Broad Institute Genome Sequencing Platform"/>
            <consortium name="Broad Institute Genome Sequencing Center for Infectious Disease"/>
            <person name="Nutman T.B."/>
            <person name="Fink D.L."/>
            <person name="Russ C."/>
            <person name="Young S."/>
            <person name="Zeng Q."/>
            <person name="Gargeya S."/>
            <person name="Alvarado L."/>
            <person name="Berlin A."/>
            <person name="Chapman S.B."/>
            <person name="Chen Z."/>
            <person name="Freedman E."/>
            <person name="Gellesch M."/>
            <person name="Goldberg J."/>
            <person name="Griggs A."/>
            <person name="Gujja S."/>
            <person name="Heilman E.R."/>
            <person name="Heiman D."/>
            <person name="Howarth C."/>
            <person name="Mehta T."/>
            <person name="Neiman D."/>
            <person name="Pearson M."/>
            <person name="Roberts A."/>
            <person name="Saif S."/>
            <person name="Shea T."/>
            <person name="Shenoy N."/>
            <person name="Sisk P."/>
            <person name="Stolte C."/>
            <person name="Sykes S."/>
            <person name="White J."/>
            <person name="Yandava C."/>
            <person name="Haas B."/>
            <person name="Henn M.R."/>
            <person name="Nusbaum C."/>
            <person name="Birren B."/>
        </authorList>
    </citation>
    <scope>NUCLEOTIDE SEQUENCE [LARGE SCALE GENOMIC DNA]</scope>
</reference>
<proteinExistence type="predicted"/>
<dbReference type="EMBL" id="JH712176">
    <property type="protein sequence ID" value="EFO15923.1"/>
    <property type="molecule type" value="Genomic_DNA"/>
</dbReference>
<protein>
    <submittedName>
        <fullName evidence="1">Uncharacterized protein</fullName>
    </submittedName>
</protein>
<dbReference type="RefSeq" id="XP_003148146.1">
    <property type="nucleotide sequence ID" value="XM_003148098.1"/>
</dbReference>
<organism evidence="1">
    <name type="scientific">Loa loa</name>
    <name type="common">Eye worm</name>
    <name type="synonym">Filaria loa</name>
    <dbReference type="NCBI Taxonomy" id="7209"/>
    <lineage>
        <taxon>Eukaryota</taxon>
        <taxon>Metazoa</taxon>
        <taxon>Ecdysozoa</taxon>
        <taxon>Nematoda</taxon>
        <taxon>Chromadorea</taxon>
        <taxon>Rhabditida</taxon>
        <taxon>Spirurina</taxon>
        <taxon>Spiruromorpha</taxon>
        <taxon>Filarioidea</taxon>
        <taxon>Onchocercidae</taxon>
        <taxon>Loa</taxon>
    </lineage>
</organism>
<dbReference type="KEGG" id="loa:LOAG_12586"/>